<sequence length="235" mass="26699">MSELLDARPIAIAIEEGIDSCVSENSNNVENPCVSEDLIPINERDDSNDRIYEDAPDPRDGSVSGCSKDIRESITVTQCSQSNRMSTTEIDNSSTDSSSSNKTHVKRQKYKSRSYESIVMKYAYKMKETYEKSRKIMTQTKEYMSKLMESEKEMIDKMLDNNRIILKGTTNQLLYGLQDIFGVATSTRTVNTSQIVPSIVPSFNEAMPYSYPKDDLQHFQFSVTLPKVLINLKRP</sequence>
<dbReference type="AlphaFoldDB" id="A0A0J7K2P8"/>
<dbReference type="PaxDb" id="67767-A0A0J7K2P8"/>
<organism evidence="2 3">
    <name type="scientific">Lasius niger</name>
    <name type="common">Black garden ant</name>
    <dbReference type="NCBI Taxonomy" id="67767"/>
    <lineage>
        <taxon>Eukaryota</taxon>
        <taxon>Metazoa</taxon>
        <taxon>Ecdysozoa</taxon>
        <taxon>Arthropoda</taxon>
        <taxon>Hexapoda</taxon>
        <taxon>Insecta</taxon>
        <taxon>Pterygota</taxon>
        <taxon>Neoptera</taxon>
        <taxon>Endopterygota</taxon>
        <taxon>Hymenoptera</taxon>
        <taxon>Apocrita</taxon>
        <taxon>Aculeata</taxon>
        <taxon>Formicoidea</taxon>
        <taxon>Formicidae</taxon>
        <taxon>Formicinae</taxon>
        <taxon>Lasius</taxon>
        <taxon>Lasius</taxon>
    </lineage>
</organism>
<evidence type="ECO:0000313" key="3">
    <source>
        <dbReference type="Proteomes" id="UP000036403"/>
    </source>
</evidence>
<protein>
    <submittedName>
        <fullName evidence="2">Uncharacterized protein</fullName>
    </submittedName>
</protein>
<evidence type="ECO:0000256" key="1">
    <source>
        <dbReference type="SAM" id="MobiDB-lite"/>
    </source>
</evidence>
<comment type="caution">
    <text evidence="2">The sequence shown here is derived from an EMBL/GenBank/DDBJ whole genome shotgun (WGS) entry which is preliminary data.</text>
</comment>
<accession>A0A0J7K2P8</accession>
<gene>
    <name evidence="2" type="ORF">RF55_17552</name>
</gene>
<dbReference type="OrthoDB" id="7554445at2759"/>
<feature type="compositionally biased region" description="Polar residues" evidence="1">
    <location>
        <begin position="74"/>
        <end position="85"/>
    </location>
</feature>
<evidence type="ECO:0000313" key="2">
    <source>
        <dbReference type="EMBL" id="KMQ84559.1"/>
    </source>
</evidence>
<name>A0A0J7K2P8_LASNI</name>
<proteinExistence type="predicted"/>
<feature type="compositionally biased region" description="Low complexity" evidence="1">
    <location>
        <begin position="86"/>
        <end position="102"/>
    </location>
</feature>
<dbReference type="Proteomes" id="UP000036403">
    <property type="component" value="Unassembled WGS sequence"/>
</dbReference>
<feature type="region of interest" description="Disordered" evidence="1">
    <location>
        <begin position="42"/>
        <end position="109"/>
    </location>
</feature>
<feature type="compositionally biased region" description="Basic and acidic residues" evidence="1">
    <location>
        <begin position="42"/>
        <end position="60"/>
    </location>
</feature>
<dbReference type="EMBL" id="LBMM01016095">
    <property type="protein sequence ID" value="KMQ84559.1"/>
    <property type="molecule type" value="Genomic_DNA"/>
</dbReference>
<feature type="non-terminal residue" evidence="2">
    <location>
        <position position="235"/>
    </location>
</feature>
<keyword evidence="3" id="KW-1185">Reference proteome</keyword>
<reference evidence="2 3" key="1">
    <citation type="submission" date="2015-04" db="EMBL/GenBank/DDBJ databases">
        <title>Lasius niger genome sequencing.</title>
        <authorList>
            <person name="Konorov E.A."/>
            <person name="Nikitin M.A."/>
            <person name="Kirill M.V."/>
            <person name="Chang P."/>
        </authorList>
    </citation>
    <scope>NUCLEOTIDE SEQUENCE [LARGE SCALE GENOMIC DNA]</scope>
    <source>
        <tissue evidence="2">Whole</tissue>
    </source>
</reference>